<dbReference type="EMBL" id="CABFJX010000003">
    <property type="protein sequence ID" value="VTT56793.1"/>
    <property type="molecule type" value="Genomic_DNA"/>
</dbReference>
<dbReference type="PROSITE" id="PS50048">
    <property type="entry name" value="ZN2_CY6_FUNGAL_2"/>
    <property type="match status" value="1"/>
</dbReference>
<evidence type="ECO:0000256" key="6">
    <source>
        <dbReference type="ARBA" id="ARBA00023242"/>
    </source>
</evidence>
<evidence type="ECO:0000313" key="8">
    <source>
        <dbReference type="EMBL" id="VTT56793.1"/>
    </source>
</evidence>
<dbReference type="AlphaFoldDB" id="A0A5Q3D4U7"/>
<evidence type="ECO:0000256" key="1">
    <source>
        <dbReference type="ARBA" id="ARBA00022723"/>
    </source>
</evidence>
<keyword evidence="3" id="KW-0805">Transcription regulation</keyword>
<feature type="compositionally biased region" description="Basic and acidic residues" evidence="7">
    <location>
        <begin position="99"/>
        <end position="108"/>
    </location>
</feature>
<dbReference type="InterPro" id="IPR001138">
    <property type="entry name" value="Zn2Cys6_DnaBD"/>
</dbReference>
<comment type="caution">
    <text evidence="8">The sequence shown here is derived from an EMBL/GenBank/DDBJ whole genome shotgun (WGS) entry which is preliminary data.</text>
</comment>
<dbReference type="InterPro" id="IPR052073">
    <property type="entry name" value="Amide_Lactam_Regulators"/>
</dbReference>
<name>A0A5Q3D4U7_FUSFU</name>
<evidence type="ECO:0000256" key="3">
    <source>
        <dbReference type="ARBA" id="ARBA00023015"/>
    </source>
</evidence>
<dbReference type="SMART" id="SM00066">
    <property type="entry name" value="GAL4"/>
    <property type="match status" value="1"/>
</dbReference>
<feature type="compositionally biased region" description="Basic and acidic residues" evidence="7">
    <location>
        <begin position="120"/>
        <end position="129"/>
    </location>
</feature>
<gene>
    <name evidence="8" type="ORF">C2S_13278</name>
</gene>
<dbReference type="SUPFAM" id="SSF57701">
    <property type="entry name" value="Zn2/Cys6 DNA-binding domain"/>
    <property type="match status" value="1"/>
</dbReference>
<organism evidence="8 9">
    <name type="scientific">Fusarium fujikuroi</name>
    <name type="common">Bakanae and foot rot disease fungus</name>
    <name type="synonym">Gibberella fujikuroi</name>
    <dbReference type="NCBI Taxonomy" id="5127"/>
    <lineage>
        <taxon>Eukaryota</taxon>
        <taxon>Fungi</taxon>
        <taxon>Dikarya</taxon>
        <taxon>Ascomycota</taxon>
        <taxon>Pezizomycotina</taxon>
        <taxon>Sordariomycetes</taxon>
        <taxon>Hypocreomycetidae</taxon>
        <taxon>Hypocreales</taxon>
        <taxon>Nectriaceae</taxon>
        <taxon>Fusarium</taxon>
        <taxon>Fusarium fujikuroi species complex</taxon>
    </lineage>
</organism>
<dbReference type="Pfam" id="PF00172">
    <property type="entry name" value="Zn_clus"/>
    <property type="match status" value="1"/>
</dbReference>
<dbReference type="CDD" id="cd00067">
    <property type="entry name" value="GAL4"/>
    <property type="match status" value="1"/>
</dbReference>
<dbReference type="GO" id="GO:0008270">
    <property type="term" value="F:zinc ion binding"/>
    <property type="evidence" value="ECO:0007669"/>
    <property type="project" value="InterPro"/>
</dbReference>
<dbReference type="GO" id="GO:0003677">
    <property type="term" value="F:DNA binding"/>
    <property type="evidence" value="ECO:0007669"/>
    <property type="project" value="UniProtKB-KW"/>
</dbReference>
<dbReference type="GO" id="GO:0006351">
    <property type="term" value="P:DNA-templated transcription"/>
    <property type="evidence" value="ECO:0007669"/>
    <property type="project" value="InterPro"/>
</dbReference>
<dbReference type="Proteomes" id="UP000760494">
    <property type="component" value="Unassembled WGS sequence"/>
</dbReference>
<feature type="region of interest" description="Disordered" evidence="7">
    <location>
        <begin position="151"/>
        <end position="185"/>
    </location>
</feature>
<feature type="compositionally biased region" description="Polar residues" evidence="7">
    <location>
        <begin position="110"/>
        <end position="119"/>
    </location>
</feature>
<keyword evidence="5" id="KW-0804">Transcription</keyword>
<dbReference type="CDD" id="cd12148">
    <property type="entry name" value="fungal_TF_MHR"/>
    <property type="match status" value="1"/>
</dbReference>
<evidence type="ECO:0000256" key="5">
    <source>
        <dbReference type="ARBA" id="ARBA00023163"/>
    </source>
</evidence>
<keyword evidence="1" id="KW-0479">Metal-binding</keyword>
<dbReference type="PANTHER" id="PTHR47171:SF3">
    <property type="entry name" value="FARA-RELATED"/>
    <property type="match status" value="1"/>
</dbReference>
<dbReference type="GO" id="GO:0000981">
    <property type="term" value="F:DNA-binding transcription factor activity, RNA polymerase II-specific"/>
    <property type="evidence" value="ECO:0007669"/>
    <property type="project" value="InterPro"/>
</dbReference>
<protein>
    <submittedName>
        <fullName evidence="8">Uncharacterized protein</fullName>
    </submittedName>
</protein>
<dbReference type="Gene3D" id="4.10.240.10">
    <property type="entry name" value="Zn(2)-C6 fungal-type DNA-binding domain"/>
    <property type="match status" value="1"/>
</dbReference>
<feature type="region of interest" description="Disordered" evidence="7">
    <location>
        <begin position="57"/>
        <end position="131"/>
    </location>
</feature>
<feature type="compositionally biased region" description="Polar residues" evidence="7">
    <location>
        <begin position="73"/>
        <end position="98"/>
    </location>
</feature>
<evidence type="ECO:0000256" key="4">
    <source>
        <dbReference type="ARBA" id="ARBA00023125"/>
    </source>
</evidence>
<keyword evidence="2" id="KW-0862">Zinc</keyword>
<keyword evidence="6" id="KW-0539">Nucleus</keyword>
<keyword evidence="4" id="KW-0238">DNA-binding</keyword>
<dbReference type="InterPro" id="IPR007219">
    <property type="entry name" value="XnlR_reg_dom"/>
</dbReference>
<feature type="region of interest" description="Disordered" evidence="7">
    <location>
        <begin position="695"/>
        <end position="716"/>
    </location>
</feature>
<dbReference type="Pfam" id="PF04082">
    <property type="entry name" value="Fungal_trans"/>
    <property type="match status" value="1"/>
</dbReference>
<evidence type="ECO:0000256" key="7">
    <source>
        <dbReference type="SAM" id="MobiDB-lite"/>
    </source>
</evidence>
<proteinExistence type="predicted"/>
<reference evidence="8" key="1">
    <citation type="submission" date="2019-05" db="EMBL/GenBank/DDBJ databases">
        <authorList>
            <person name="Piombo E."/>
        </authorList>
    </citation>
    <scope>NUCLEOTIDE SEQUENCE</scope>
    <source>
        <strain evidence="8">C2S</strain>
    </source>
</reference>
<dbReference type="PROSITE" id="PS00463">
    <property type="entry name" value="ZN2_CY6_FUNGAL_1"/>
    <property type="match status" value="1"/>
</dbReference>
<dbReference type="InterPro" id="IPR036864">
    <property type="entry name" value="Zn2-C6_fun-type_DNA-bd_sf"/>
</dbReference>
<dbReference type="PANTHER" id="PTHR47171">
    <property type="entry name" value="FARA-RELATED"/>
    <property type="match status" value="1"/>
</dbReference>
<evidence type="ECO:0000313" key="9">
    <source>
        <dbReference type="Proteomes" id="UP000760494"/>
    </source>
</evidence>
<evidence type="ECO:0000256" key="2">
    <source>
        <dbReference type="ARBA" id="ARBA00022833"/>
    </source>
</evidence>
<sequence>MPLPSRASSTPKISKACVPCRTRKIKCNAAVVGLPCGSCVSRECPDECVLSARKRRTVKGRNAEVPRSRKNIPDTNGSILSPRQQQLPTNVSRQTTDSSHSDPVEESIHASYTGSSLRNDTPHSRDRRPPGQAQADLLYLNILQDTVNDTSAAQTDASDHQSNDEPDDSFNSQIHHWNPPPQLDDVDNEYLAKKKVFELPPPRFMDDIVKAYFDYVHPFAPILNRTDFIQSYRSGSCCIFLLHAVAAAASLYVTHDVLIGCGYPDRSTAQASFFSKAKLFHDFHCQGDPLSMLQGSMILGAIILDHPSDRDFQYWFHNSVRRASKMGVQNACLRDDGSQKLYRRIWWVLHNRDIFHFFINTQNMRLLANAPPIRPLTEADWETEDIEQWSGILSPISQAQKVSLIAQCELAQIFGNVMSVVTSSNPSAEEIHKRILPLDAWRTSLPERMHLMASFAEGEIYHLEALTTSYRFECIMCRLLRRGRWQMSDGGLREWAQQRFRSAIFELDTIVKRVMINNMIQKLPTTFITTITALLALHIESALDAAESSLIRSMARISVQHTMLALDQIRDTPAIKRALPAFEIVLSKNKLYPMSTSDTEQINTMQTMSQDQALSDGHILQPPQTDMTLPQDDQSFLYGDFIGFDFLDRWQMEQLDFTGIYYVMRSSLAQRARDTAYRVSTRNRRKCDEGVQLIKSTDAPRDDRQKGSNADSSIASPDPLPYLAKFVTGQESIEQSTWLTDLELMHQYSTSTYLTLPRADELRQIWQIELPRLSLSHVYLLHQVLSVSAFHLASLHPDRPDYAICASQHQNKAIAGLRSAVACITEESCVEIFLSSSLLGIGAFAGLGAHNAGQQPRIDDLLDVFVLIRGMSDILNRYEPLLKESRIRHLFVLGSQSGSTPLLDATVTQLRQIVIPDGFDEGVIAICQESIASAIIWIENHIGATAAPDERIAMTWCLSVSSEFLDLIKQRHPVALCILAHYCVILDRVGRSQWFMRNWGKPVLQDIRNEMEPRWSSMLQWCLAAVECDRNAQVH</sequence>
<accession>A0A5Q3D4U7</accession>